<evidence type="ECO:0000256" key="3">
    <source>
        <dbReference type="ARBA" id="ARBA00005988"/>
    </source>
</evidence>
<evidence type="ECO:0000313" key="16">
    <source>
        <dbReference type="EMBL" id="VVC36067.1"/>
    </source>
</evidence>
<dbReference type="PRINTS" id="PR00765">
    <property type="entry name" value="CRBOXYPTASEA"/>
</dbReference>
<dbReference type="GO" id="GO:0008270">
    <property type="term" value="F:zinc ion binding"/>
    <property type="evidence" value="ECO:0007669"/>
    <property type="project" value="InterPro"/>
</dbReference>
<dbReference type="PANTHER" id="PTHR11532">
    <property type="entry name" value="PROTEASE M14 CARBOXYPEPTIDASE"/>
    <property type="match status" value="1"/>
</dbReference>
<dbReference type="Pfam" id="PF00246">
    <property type="entry name" value="Peptidase_M14"/>
    <property type="match status" value="1"/>
</dbReference>
<evidence type="ECO:0000259" key="15">
    <source>
        <dbReference type="PROSITE" id="PS52035"/>
    </source>
</evidence>
<evidence type="ECO:0000256" key="13">
    <source>
        <dbReference type="PROSITE-ProRule" id="PRU01379"/>
    </source>
</evidence>
<evidence type="ECO:0000256" key="8">
    <source>
        <dbReference type="ARBA" id="ARBA00022729"/>
    </source>
</evidence>
<proteinExistence type="inferred from homology"/>
<keyword evidence="6" id="KW-0645">Protease</keyword>
<name>A0A5E4MZA6_9HEMI</name>
<dbReference type="InterPro" id="IPR050753">
    <property type="entry name" value="Peptidase_M14_domain"/>
</dbReference>
<dbReference type="PROSITE" id="PS00132">
    <property type="entry name" value="CARBOXYPEPT_ZN_1"/>
    <property type="match status" value="1"/>
</dbReference>
<comment type="similarity">
    <text evidence="3 13">Belongs to the peptidase M14 family.</text>
</comment>
<dbReference type="InterPro" id="IPR057247">
    <property type="entry name" value="CARBOXYPEPT_ZN_2"/>
</dbReference>
<keyword evidence="7" id="KW-0479">Metal-binding</keyword>
<dbReference type="InterPro" id="IPR000834">
    <property type="entry name" value="Peptidase_M14"/>
</dbReference>
<sequence>MIQQIEIFRLPLLICTTLWLVSSAINVNSFEQNKQFKFKYHDNDEMFNTMLEVHEKCPSITSIYRLSENSVEGRPLIVIVFSVHPNEHKTLDPEFKYIANMHGNEILGRELLLKLADYLCEEYKTGNEEIVKLITTTRIHLLPSMNPDGWQLSTNDGGNNYLIGRENAAGVDLNRNFPNLDRIVFDNEVYYKDVNNHLMQMVDHLSQPIQPETKAVMKMIMSIPFVASANLHGGDLVANYPYDESRDGTVQGEYSKSPDDDTFKWLALSYANYHADMANPNRIPCRGGDTNFAKEGGITNGAKWYSVQGGMQDFNYLSSNDFEITLELGCDKYTKEGELKNEWERNKNALINLIWQSHLGIKGIILDALTLKPISNAFVKVVNVTNGIMTPILHDITSVQDGDYYRLLTNGDYHITASMDGYLPSTKLVTVVNNPRNGAKIVNFTLQQIILPSIRNRRRLKALHHSTDSI</sequence>
<reference evidence="16 17" key="1">
    <citation type="submission" date="2019-08" db="EMBL/GenBank/DDBJ databases">
        <authorList>
            <person name="Alioto T."/>
            <person name="Alioto T."/>
            <person name="Gomez Garrido J."/>
        </authorList>
    </citation>
    <scope>NUCLEOTIDE SEQUENCE [LARGE SCALE GENOMIC DNA]</scope>
</reference>
<feature type="active site" description="Proton donor/acceptor" evidence="13">
    <location>
        <position position="327"/>
    </location>
</feature>
<dbReference type="Pfam" id="PF13620">
    <property type="entry name" value="CarboxypepD_reg"/>
    <property type="match status" value="1"/>
</dbReference>
<protein>
    <submittedName>
        <fullName evidence="16">Peptidase M14, carboxypeptidase A,Carboxypeptidase-like, regulatory domain</fullName>
    </submittedName>
</protein>
<feature type="domain" description="Peptidase M14" evidence="15">
    <location>
        <begin position="39"/>
        <end position="357"/>
    </location>
</feature>
<evidence type="ECO:0000256" key="2">
    <source>
        <dbReference type="ARBA" id="ARBA00004613"/>
    </source>
</evidence>
<evidence type="ECO:0000256" key="10">
    <source>
        <dbReference type="ARBA" id="ARBA00022833"/>
    </source>
</evidence>
<feature type="signal peptide" evidence="14">
    <location>
        <begin position="1"/>
        <end position="24"/>
    </location>
</feature>
<evidence type="ECO:0000256" key="1">
    <source>
        <dbReference type="ARBA" id="ARBA00001947"/>
    </source>
</evidence>
<dbReference type="PROSITE" id="PS00133">
    <property type="entry name" value="CARBOXYPEPT_ZN_2"/>
    <property type="match status" value="1"/>
</dbReference>
<feature type="chain" id="PRO_5022943890" evidence="14">
    <location>
        <begin position="25"/>
        <end position="470"/>
    </location>
</feature>
<dbReference type="GO" id="GO:0005615">
    <property type="term" value="C:extracellular space"/>
    <property type="evidence" value="ECO:0007669"/>
    <property type="project" value="TreeGrafter"/>
</dbReference>
<dbReference type="Gene3D" id="2.60.40.1120">
    <property type="entry name" value="Carboxypeptidase-like, regulatory domain"/>
    <property type="match status" value="1"/>
</dbReference>
<dbReference type="CDD" id="cd11308">
    <property type="entry name" value="Peptidase_M14NE-CP-C_like"/>
    <property type="match status" value="1"/>
</dbReference>
<organism evidence="16 17">
    <name type="scientific">Cinara cedri</name>
    <dbReference type="NCBI Taxonomy" id="506608"/>
    <lineage>
        <taxon>Eukaryota</taxon>
        <taxon>Metazoa</taxon>
        <taxon>Ecdysozoa</taxon>
        <taxon>Arthropoda</taxon>
        <taxon>Hexapoda</taxon>
        <taxon>Insecta</taxon>
        <taxon>Pterygota</taxon>
        <taxon>Neoptera</taxon>
        <taxon>Paraneoptera</taxon>
        <taxon>Hemiptera</taxon>
        <taxon>Sternorrhyncha</taxon>
        <taxon>Aphidomorpha</taxon>
        <taxon>Aphidoidea</taxon>
        <taxon>Aphididae</taxon>
        <taxon>Lachninae</taxon>
        <taxon>Cinara</taxon>
    </lineage>
</organism>
<dbReference type="Gene3D" id="3.40.630.10">
    <property type="entry name" value="Zn peptidases"/>
    <property type="match status" value="1"/>
</dbReference>
<evidence type="ECO:0000256" key="6">
    <source>
        <dbReference type="ARBA" id="ARBA00022670"/>
    </source>
</evidence>
<dbReference type="CDD" id="cd03858">
    <property type="entry name" value="M14_CP_N-E_like"/>
    <property type="match status" value="1"/>
</dbReference>
<evidence type="ECO:0000256" key="12">
    <source>
        <dbReference type="ARBA" id="ARBA00023180"/>
    </source>
</evidence>
<keyword evidence="12" id="KW-0325">Glycoprotein</keyword>
<dbReference type="AlphaFoldDB" id="A0A5E4MZA6"/>
<keyword evidence="8 14" id="KW-0732">Signal</keyword>
<keyword evidence="10" id="KW-0862">Zinc</keyword>
<accession>A0A5E4MZA6</accession>
<evidence type="ECO:0000256" key="7">
    <source>
        <dbReference type="ARBA" id="ARBA00022723"/>
    </source>
</evidence>
<dbReference type="SUPFAM" id="SSF49464">
    <property type="entry name" value="Carboxypeptidase regulatory domain-like"/>
    <property type="match status" value="1"/>
</dbReference>
<dbReference type="FunFam" id="3.40.630.10:FF:000013">
    <property type="entry name" value="carboxypeptidase N catalytic chain"/>
    <property type="match status" value="1"/>
</dbReference>
<dbReference type="EMBL" id="CABPRJ010001430">
    <property type="protein sequence ID" value="VVC36067.1"/>
    <property type="molecule type" value="Genomic_DNA"/>
</dbReference>
<dbReference type="SUPFAM" id="SSF53187">
    <property type="entry name" value="Zn-dependent exopeptidases"/>
    <property type="match status" value="1"/>
</dbReference>
<evidence type="ECO:0000256" key="5">
    <source>
        <dbReference type="ARBA" id="ARBA00022645"/>
    </source>
</evidence>
<dbReference type="OrthoDB" id="10249045at2759"/>
<keyword evidence="11" id="KW-0482">Metalloprotease</keyword>
<keyword evidence="9" id="KW-0378">Hydrolase</keyword>
<dbReference type="Proteomes" id="UP000325440">
    <property type="component" value="Unassembled WGS sequence"/>
</dbReference>
<evidence type="ECO:0000313" key="17">
    <source>
        <dbReference type="Proteomes" id="UP000325440"/>
    </source>
</evidence>
<dbReference type="SMART" id="SM00631">
    <property type="entry name" value="Zn_pept"/>
    <property type="match status" value="1"/>
</dbReference>
<keyword evidence="5 16" id="KW-0121">Carboxypeptidase</keyword>
<comment type="subcellular location">
    <subcellularLocation>
        <location evidence="2">Secreted</location>
    </subcellularLocation>
</comment>
<keyword evidence="4" id="KW-0964">Secreted</keyword>
<gene>
    <name evidence="16" type="ORF">CINCED_3A009496</name>
</gene>
<dbReference type="GO" id="GO:0006518">
    <property type="term" value="P:peptide metabolic process"/>
    <property type="evidence" value="ECO:0007669"/>
    <property type="project" value="TreeGrafter"/>
</dbReference>
<comment type="cofactor">
    <cofactor evidence="1">
        <name>Zn(2+)</name>
        <dbReference type="ChEBI" id="CHEBI:29105"/>
    </cofactor>
</comment>
<dbReference type="InterPro" id="IPR057246">
    <property type="entry name" value="CARBOXYPEPT_ZN_1"/>
</dbReference>
<evidence type="ECO:0000256" key="9">
    <source>
        <dbReference type="ARBA" id="ARBA00022801"/>
    </source>
</evidence>
<dbReference type="GO" id="GO:0016485">
    <property type="term" value="P:protein processing"/>
    <property type="evidence" value="ECO:0007669"/>
    <property type="project" value="TreeGrafter"/>
</dbReference>
<dbReference type="InterPro" id="IPR008969">
    <property type="entry name" value="CarboxyPept-like_regulatory"/>
</dbReference>
<evidence type="ECO:0000256" key="14">
    <source>
        <dbReference type="SAM" id="SignalP"/>
    </source>
</evidence>
<evidence type="ECO:0000256" key="11">
    <source>
        <dbReference type="ARBA" id="ARBA00023049"/>
    </source>
</evidence>
<dbReference type="PANTHER" id="PTHR11532:SF93">
    <property type="entry name" value="CARBOXYPEPTIDASE E"/>
    <property type="match status" value="1"/>
</dbReference>
<keyword evidence="17" id="KW-1185">Reference proteome</keyword>
<evidence type="ECO:0000256" key="4">
    <source>
        <dbReference type="ARBA" id="ARBA00022525"/>
    </source>
</evidence>
<dbReference type="GO" id="GO:0004181">
    <property type="term" value="F:metallocarboxypeptidase activity"/>
    <property type="evidence" value="ECO:0007669"/>
    <property type="project" value="InterPro"/>
</dbReference>
<dbReference type="PROSITE" id="PS52035">
    <property type="entry name" value="PEPTIDASE_M14"/>
    <property type="match status" value="1"/>
</dbReference>